<reference evidence="4 5" key="1">
    <citation type="submission" date="2015-07" db="EMBL/GenBank/DDBJ databases">
        <title>The draft genome sequence of Leadbetterella sp. JN14-9.</title>
        <authorList>
            <person name="Liu Y."/>
            <person name="Du J."/>
            <person name="Shao Z."/>
        </authorList>
    </citation>
    <scope>NUCLEOTIDE SEQUENCE [LARGE SCALE GENOMIC DNA]</scope>
    <source>
        <strain evidence="4 5">JN14-9</strain>
    </source>
</reference>
<evidence type="ECO:0000256" key="2">
    <source>
        <dbReference type="SAM" id="SignalP"/>
    </source>
</evidence>
<evidence type="ECO:0000256" key="1">
    <source>
        <dbReference type="PROSITE-ProRule" id="PRU00339"/>
    </source>
</evidence>
<dbReference type="Pfam" id="PF03544">
    <property type="entry name" value="TonB_C"/>
    <property type="match status" value="1"/>
</dbReference>
<dbReference type="InterPro" id="IPR011990">
    <property type="entry name" value="TPR-like_helical_dom_sf"/>
</dbReference>
<feature type="repeat" description="TPR" evidence="1">
    <location>
        <begin position="260"/>
        <end position="293"/>
    </location>
</feature>
<dbReference type="Gene3D" id="3.30.1150.10">
    <property type="match status" value="1"/>
</dbReference>
<dbReference type="AlphaFoldDB" id="A0A0P7BMV7"/>
<organism evidence="4 5">
    <name type="scientific">Jiulongibacter sediminis</name>
    <dbReference type="NCBI Taxonomy" id="1605367"/>
    <lineage>
        <taxon>Bacteria</taxon>
        <taxon>Pseudomonadati</taxon>
        <taxon>Bacteroidota</taxon>
        <taxon>Cytophagia</taxon>
        <taxon>Cytophagales</taxon>
        <taxon>Leadbetterellaceae</taxon>
        <taxon>Jiulongibacter</taxon>
    </lineage>
</organism>
<proteinExistence type="predicted"/>
<protein>
    <recommendedName>
        <fullName evidence="3">TonB C-terminal domain-containing protein</fullName>
    </recommendedName>
</protein>
<feature type="signal peptide" evidence="2">
    <location>
        <begin position="1"/>
        <end position="22"/>
    </location>
</feature>
<name>A0A0P7BMV7_9BACT</name>
<gene>
    <name evidence="4" type="ORF">AFM12_08190</name>
</gene>
<dbReference type="RefSeq" id="WP_055146470.1">
    <property type="nucleotide sequence ID" value="NZ_JXSZ01000006.1"/>
</dbReference>
<keyword evidence="2" id="KW-0732">Signal</keyword>
<accession>A0A0P7BMV7</accession>
<dbReference type="Proteomes" id="UP000050454">
    <property type="component" value="Unassembled WGS sequence"/>
</dbReference>
<keyword evidence="1" id="KW-0802">TPR repeat</keyword>
<keyword evidence="5" id="KW-1185">Reference proteome</keyword>
<evidence type="ECO:0000259" key="3">
    <source>
        <dbReference type="Pfam" id="PF03544"/>
    </source>
</evidence>
<dbReference type="STRING" id="1605367.AFM12_08190"/>
<dbReference type="GO" id="GO:0055085">
    <property type="term" value="P:transmembrane transport"/>
    <property type="evidence" value="ECO:0007669"/>
    <property type="project" value="InterPro"/>
</dbReference>
<dbReference type="EMBL" id="LGTQ01000006">
    <property type="protein sequence ID" value="KPM48581.1"/>
    <property type="molecule type" value="Genomic_DNA"/>
</dbReference>
<dbReference type="InterPro" id="IPR037682">
    <property type="entry name" value="TonB_C"/>
</dbReference>
<dbReference type="SUPFAM" id="SSF48452">
    <property type="entry name" value="TPR-like"/>
    <property type="match status" value="1"/>
</dbReference>
<dbReference type="OrthoDB" id="925126at2"/>
<dbReference type="InterPro" id="IPR019734">
    <property type="entry name" value="TPR_rpt"/>
</dbReference>
<sequence>MKKFLKTTSIVLLTLSGLQSFAQQALKEALQGEWVKDEVTLKDGSPLYDLSVTGSSFVLDFRRDSLIVSLNGVNSVQRYRISDSVFSYRNDHYKITRLEKPILELQQVNQPSDVEPLRIKMIYKPIYDLSTTPEAYLAKNGDLVYVYQPDVVEPKFIHPTMSAMSKIFSDFKFPEYKKGGFVVRFVITTEGKMEGLRMVASSDPKYDNRLIDAVEKTKGHWLPATYQGEIVNCEVEFNFDLGFTKTSSEQVEAMNEAQMAEDYLAYGQYYFGEKNYKTSVYYIDKAIEKNPYFVEAYYLRAAAHVFRKDINSACKDYLQLKVLEQQKAADLYDKYCENYKPETIE</sequence>
<dbReference type="PROSITE" id="PS50005">
    <property type="entry name" value="TPR"/>
    <property type="match status" value="1"/>
</dbReference>
<dbReference type="Gene3D" id="1.25.40.10">
    <property type="entry name" value="Tetratricopeptide repeat domain"/>
    <property type="match status" value="1"/>
</dbReference>
<feature type="chain" id="PRO_5006136007" description="TonB C-terminal domain-containing protein" evidence="2">
    <location>
        <begin position="23"/>
        <end position="345"/>
    </location>
</feature>
<comment type="caution">
    <text evidence="4">The sequence shown here is derived from an EMBL/GenBank/DDBJ whole genome shotgun (WGS) entry which is preliminary data.</text>
</comment>
<evidence type="ECO:0000313" key="4">
    <source>
        <dbReference type="EMBL" id="KPM48581.1"/>
    </source>
</evidence>
<feature type="domain" description="TonB C-terminal" evidence="3">
    <location>
        <begin position="178"/>
        <end position="241"/>
    </location>
</feature>
<evidence type="ECO:0000313" key="5">
    <source>
        <dbReference type="Proteomes" id="UP000050454"/>
    </source>
</evidence>